<reference evidence="3 4" key="1">
    <citation type="journal article" date="2015" name="Nature">
        <title>rRNA introns, odd ribosomes, and small enigmatic genomes across a large radiation of phyla.</title>
        <authorList>
            <person name="Brown C.T."/>
            <person name="Hug L.A."/>
            <person name="Thomas B.C."/>
            <person name="Sharon I."/>
            <person name="Castelle C.J."/>
            <person name="Singh A."/>
            <person name="Wilkins M.J."/>
            <person name="Williams K.H."/>
            <person name="Banfield J.F."/>
        </authorList>
    </citation>
    <scope>NUCLEOTIDE SEQUENCE [LARGE SCALE GENOMIC DNA]</scope>
</reference>
<feature type="compositionally biased region" description="Pro residues" evidence="1">
    <location>
        <begin position="276"/>
        <end position="288"/>
    </location>
</feature>
<dbReference type="Pfam" id="PF00932">
    <property type="entry name" value="LTD"/>
    <property type="match status" value="1"/>
</dbReference>
<dbReference type="PROSITE" id="PS51841">
    <property type="entry name" value="LTD"/>
    <property type="match status" value="1"/>
</dbReference>
<organism evidence="3 4">
    <name type="scientific">Candidatus Woesebacteria bacterium GW2011_GWA1_39_12</name>
    <dbReference type="NCBI Taxonomy" id="1618549"/>
    <lineage>
        <taxon>Bacteria</taxon>
        <taxon>Candidatus Woeseibacteriota</taxon>
    </lineage>
</organism>
<dbReference type="InterPro" id="IPR001322">
    <property type="entry name" value="Lamin_tail_dom"/>
</dbReference>
<evidence type="ECO:0000313" key="4">
    <source>
        <dbReference type="Proteomes" id="UP000034325"/>
    </source>
</evidence>
<evidence type="ECO:0000256" key="1">
    <source>
        <dbReference type="SAM" id="MobiDB-lite"/>
    </source>
</evidence>
<sequence>MPRKYLILPIVLSFFLLIVFSLSKAKPTYSLSTHAVISEVQISGDSADPDNDEFVELYNPTGSDVVMTGWRLTRKNSAGTEANLVASLSGTIPAHGFFLIGHGTGYNGSAALDVPYSAASNALTNNYTVLLYSDAGVTLVDKVGFGSAVDTETTAVTDNPAANGSIERKSSSSGLDESGGNGEDTDNNNVDFLQRVTSDPQNTGSATETPSEPSATPTETLTPTPTLEPTPSETLTPTPTEEPTPTPTEELTPTPTEEATPTPTEQVTPTEEPTPTLEPTPTPSPVPTPSSFVIGVFRFPGRTSVCTLQLLPLRVRFMRIFLPRISCS</sequence>
<feature type="domain" description="LTD" evidence="2">
    <location>
        <begin position="25"/>
        <end position="157"/>
    </location>
</feature>
<comment type="caution">
    <text evidence="3">The sequence shown here is derived from an EMBL/GenBank/DDBJ whole genome shotgun (WGS) entry which is preliminary data.</text>
</comment>
<keyword evidence="3" id="KW-0255">Endonuclease</keyword>
<dbReference type="GO" id="GO:0004527">
    <property type="term" value="F:exonuclease activity"/>
    <property type="evidence" value="ECO:0007669"/>
    <property type="project" value="UniProtKB-KW"/>
</dbReference>
<dbReference type="InterPro" id="IPR036415">
    <property type="entry name" value="Lamin_tail_dom_sf"/>
</dbReference>
<dbReference type="Proteomes" id="UP000034325">
    <property type="component" value="Unassembled WGS sequence"/>
</dbReference>
<dbReference type="Gene3D" id="2.60.40.1260">
    <property type="entry name" value="Lamin Tail domain"/>
    <property type="match status" value="1"/>
</dbReference>
<protein>
    <submittedName>
        <fullName evidence="3">Endonuclease/exonuclease/phosphatase</fullName>
    </submittedName>
</protein>
<evidence type="ECO:0000259" key="2">
    <source>
        <dbReference type="PROSITE" id="PS51841"/>
    </source>
</evidence>
<feature type="compositionally biased region" description="Low complexity" evidence="1">
    <location>
        <begin position="247"/>
        <end position="275"/>
    </location>
</feature>
<keyword evidence="3" id="KW-0378">Hydrolase</keyword>
<proteinExistence type="predicted"/>
<dbReference type="GO" id="GO:0004519">
    <property type="term" value="F:endonuclease activity"/>
    <property type="evidence" value="ECO:0007669"/>
    <property type="project" value="UniProtKB-KW"/>
</dbReference>
<name>A0A0G0PKY5_9BACT</name>
<keyword evidence="3" id="KW-0540">Nuclease</keyword>
<feature type="compositionally biased region" description="Low complexity" evidence="1">
    <location>
        <begin position="207"/>
        <end position="239"/>
    </location>
</feature>
<dbReference type="EMBL" id="LBWA01000001">
    <property type="protein sequence ID" value="KKQ98779.1"/>
    <property type="molecule type" value="Genomic_DNA"/>
</dbReference>
<feature type="region of interest" description="Disordered" evidence="1">
    <location>
        <begin position="156"/>
        <end position="288"/>
    </location>
</feature>
<accession>A0A0G0PKY5</accession>
<gene>
    <name evidence="3" type="ORF">UT23_C0001G0060</name>
</gene>
<feature type="compositionally biased region" description="Polar residues" evidence="1">
    <location>
        <begin position="187"/>
        <end position="206"/>
    </location>
</feature>
<dbReference type="AlphaFoldDB" id="A0A0G0PKY5"/>
<evidence type="ECO:0000313" key="3">
    <source>
        <dbReference type="EMBL" id="KKQ98779.1"/>
    </source>
</evidence>
<keyword evidence="3" id="KW-0269">Exonuclease</keyword>
<dbReference type="SUPFAM" id="SSF74853">
    <property type="entry name" value="Lamin A/C globular tail domain"/>
    <property type="match status" value="1"/>
</dbReference>